<dbReference type="STRING" id="1250539.Ga0080574_TMP2773"/>
<dbReference type="AlphaFoldDB" id="A0A1P8UUM9"/>
<name>A0A1P8UUM9_9RHOB</name>
<dbReference type="RefSeq" id="WP_076700348.1">
    <property type="nucleotide sequence ID" value="NZ_CP015093.1"/>
</dbReference>
<dbReference type="Proteomes" id="UP000187059">
    <property type="component" value="Chromosome"/>
</dbReference>
<evidence type="ECO:0000313" key="1">
    <source>
        <dbReference type="EMBL" id="APZ53107.1"/>
    </source>
</evidence>
<keyword evidence="2" id="KW-1185">Reference proteome</keyword>
<dbReference type="EMBL" id="CP015093">
    <property type="protein sequence ID" value="APZ53107.1"/>
    <property type="molecule type" value="Genomic_DNA"/>
</dbReference>
<dbReference type="KEGG" id="paby:Ga0080574_TMP2773"/>
<reference evidence="1 2" key="1">
    <citation type="submission" date="2016-04" db="EMBL/GenBank/DDBJ databases">
        <title>Deep-sea bacteria in the southern Pacific.</title>
        <authorList>
            <person name="Tang K."/>
        </authorList>
    </citation>
    <scope>NUCLEOTIDE SEQUENCE [LARGE SCALE GENOMIC DNA]</scope>
    <source>
        <strain evidence="1 2">JLT2014</strain>
    </source>
</reference>
<accession>A0A1P8UUM9</accession>
<sequence length="82" mass="9478">MPLYHSNDAEWLASLRTRNVDDLTNGEMRCIAQMVRDRDLVHVDDELARQEMADLVIDARATAAAREYLAYLRKPKSTWRAS</sequence>
<evidence type="ECO:0000313" key="2">
    <source>
        <dbReference type="Proteomes" id="UP000187059"/>
    </source>
</evidence>
<proteinExistence type="predicted"/>
<protein>
    <submittedName>
        <fullName evidence="1">Uncharacterized protein</fullName>
    </submittedName>
</protein>
<organism evidence="1 2">
    <name type="scientific">Salipiger abyssi</name>
    <dbReference type="NCBI Taxonomy" id="1250539"/>
    <lineage>
        <taxon>Bacteria</taxon>
        <taxon>Pseudomonadati</taxon>
        <taxon>Pseudomonadota</taxon>
        <taxon>Alphaproteobacteria</taxon>
        <taxon>Rhodobacterales</taxon>
        <taxon>Roseobacteraceae</taxon>
        <taxon>Salipiger</taxon>
    </lineage>
</organism>
<gene>
    <name evidence="1" type="ORF">Ga0080574_TMP2773</name>
</gene>